<gene>
    <name evidence="3" type="ORF">B0I36DRAFT_340092</name>
</gene>
<dbReference type="Proteomes" id="UP000756346">
    <property type="component" value="Unassembled WGS sequence"/>
</dbReference>
<evidence type="ECO:0000313" key="4">
    <source>
        <dbReference type="Proteomes" id="UP000756346"/>
    </source>
</evidence>
<evidence type="ECO:0000313" key="3">
    <source>
        <dbReference type="EMBL" id="KAH7012681.1"/>
    </source>
</evidence>
<organism evidence="3 4">
    <name type="scientific">Microdochium trichocladiopsis</name>
    <dbReference type="NCBI Taxonomy" id="1682393"/>
    <lineage>
        <taxon>Eukaryota</taxon>
        <taxon>Fungi</taxon>
        <taxon>Dikarya</taxon>
        <taxon>Ascomycota</taxon>
        <taxon>Pezizomycotina</taxon>
        <taxon>Sordariomycetes</taxon>
        <taxon>Xylariomycetidae</taxon>
        <taxon>Xylariales</taxon>
        <taxon>Microdochiaceae</taxon>
        <taxon>Microdochium</taxon>
    </lineage>
</organism>
<keyword evidence="1" id="KW-0521">NADP</keyword>
<dbReference type="PANTHER" id="PTHR42748:SF7">
    <property type="entry name" value="NMRA LIKE REDOX SENSOR 1-RELATED"/>
    <property type="match status" value="1"/>
</dbReference>
<dbReference type="InterPro" id="IPR051164">
    <property type="entry name" value="NmrA-like_oxidored"/>
</dbReference>
<dbReference type="InterPro" id="IPR036291">
    <property type="entry name" value="NAD(P)-bd_dom_sf"/>
</dbReference>
<dbReference type="OrthoDB" id="419598at2759"/>
<dbReference type="EMBL" id="JAGTJQ010000014">
    <property type="protein sequence ID" value="KAH7012681.1"/>
    <property type="molecule type" value="Genomic_DNA"/>
</dbReference>
<dbReference type="Pfam" id="PF13460">
    <property type="entry name" value="NAD_binding_10"/>
    <property type="match status" value="1"/>
</dbReference>
<accession>A0A9P9BFU8</accession>
<sequence>MRAIVAPASPQTGKAVITALLQHTPTCEVVGVYRNLGKVPAAFANHPSFTAVQGDVADGRSLDFSGCDVVVTISPPQYSSTTDPIATAKQIAENVKAAVLRASSVKRLVYVSTVGGEHESGTGELLTNHVAEETLKDATSEVVLVRCAYFMQNWASAISTVTSDTPRFSSVITPEDFEIPMVSVKDIGKVCAAEATAVGAPLDVHPYVFELHGSQWYSTNDVKKAFEEVIQKPVHVDLVTQDELRSHFGAFLPPVVADSFVEMTRSFLPGGCAMPRKEGDGEVRLGTETLVDAFREMLQD</sequence>
<name>A0A9P9BFU8_9PEZI</name>
<dbReference type="SUPFAM" id="SSF51735">
    <property type="entry name" value="NAD(P)-binding Rossmann-fold domains"/>
    <property type="match status" value="1"/>
</dbReference>
<reference evidence="3" key="1">
    <citation type="journal article" date="2021" name="Nat. Commun.">
        <title>Genetic determinants of endophytism in the Arabidopsis root mycobiome.</title>
        <authorList>
            <person name="Mesny F."/>
            <person name="Miyauchi S."/>
            <person name="Thiergart T."/>
            <person name="Pickel B."/>
            <person name="Atanasova L."/>
            <person name="Karlsson M."/>
            <person name="Huettel B."/>
            <person name="Barry K.W."/>
            <person name="Haridas S."/>
            <person name="Chen C."/>
            <person name="Bauer D."/>
            <person name="Andreopoulos W."/>
            <person name="Pangilinan J."/>
            <person name="LaButti K."/>
            <person name="Riley R."/>
            <person name="Lipzen A."/>
            <person name="Clum A."/>
            <person name="Drula E."/>
            <person name="Henrissat B."/>
            <person name="Kohler A."/>
            <person name="Grigoriev I.V."/>
            <person name="Martin F.M."/>
            <person name="Hacquard S."/>
        </authorList>
    </citation>
    <scope>NUCLEOTIDE SEQUENCE</scope>
    <source>
        <strain evidence="3">MPI-CAGE-CH-0230</strain>
    </source>
</reference>
<dbReference type="GeneID" id="70185469"/>
<dbReference type="Gene3D" id="3.90.25.10">
    <property type="entry name" value="UDP-galactose 4-epimerase, domain 1"/>
    <property type="match status" value="1"/>
</dbReference>
<proteinExistence type="predicted"/>
<dbReference type="InterPro" id="IPR016040">
    <property type="entry name" value="NAD(P)-bd_dom"/>
</dbReference>
<evidence type="ECO:0000259" key="2">
    <source>
        <dbReference type="Pfam" id="PF13460"/>
    </source>
</evidence>
<evidence type="ECO:0000256" key="1">
    <source>
        <dbReference type="ARBA" id="ARBA00022857"/>
    </source>
</evidence>
<feature type="domain" description="NAD(P)-binding" evidence="2">
    <location>
        <begin position="8"/>
        <end position="176"/>
    </location>
</feature>
<dbReference type="PANTHER" id="PTHR42748">
    <property type="entry name" value="NITROGEN METABOLITE REPRESSION PROTEIN NMRA FAMILY MEMBER"/>
    <property type="match status" value="1"/>
</dbReference>
<keyword evidence="4" id="KW-1185">Reference proteome</keyword>
<comment type="caution">
    <text evidence="3">The sequence shown here is derived from an EMBL/GenBank/DDBJ whole genome shotgun (WGS) entry which is preliminary data.</text>
</comment>
<protein>
    <recommendedName>
        <fullName evidence="2">NAD(P)-binding domain-containing protein</fullName>
    </recommendedName>
</protein>
<dbReference type="AlphaFoldDB" id="A0A9P9BFU8"/>
<dbReference type="Gene3D" id="3.40.50.720">
    <property type="entry name" value="NAD(P)-binding Rossmann-like Domain"/>
    <property type="match status" value="1"/>
</dbReference>
<dbReference type="RefSeq" id="XP_046004946.1">
    <property type="nucleotide sequence ID" value="XM_046155923.1"/>
</dbReference>